<dbReference type="Proteomes" id="UP001165960">
    <property type="component" value="Unassembled WGS sequence"/>
</dbReference>
<proteinExistence type="predicted"/>
<evidence type="ECO:0000313" key="2">
    <source>
        <dbReference type="Proteomes" id="UP001165960"/>
    </source>
</evidence>
<accession>A0ACC2TAF5</accession>
<sequence length="262" mass="29535">MAKYAAASNYSTPTLELAQTFVLLAIHSFGSSNEAAKFSSSAIQTCLQLGVHLKNDQILFGASLGEQANLFFNLDRTWVFCLEIDRVTSLFYRRPMMYTADLASGHLVKLPKYVNLYEFSIFTWKLTLALRYLTYNAIKSPHSPKSQASFHTCLNNINTSLVSMENVIDKATSRDLKAMLKTFRSIFYKIAASVHLIYLFPHLYQLRASLGSELTQDKFNQAKSSADVIYDGLPNNLQKKSLQSFPHAIHIPLCLSNCRLVL</sequence>
<keyword evidence="2" id="KW-1185">Reference proteome</keyword>
<name>A0ACC2TAF5_9FUNG</name>
<gene>
    <name evidence="1" type="ORF">DSO57_1036851</name>
</gene>
<organism evidence="1 2">
    <name type="scientific">Entomophthora muscae</name>
    <dbReference type="NCBI Taxonomy" id="34485"/>
    <lineage>
        <taxon>Eukaryota</taxon>
        <taxon>Fungi</taxon>
        <taxon>Fungi incertae sedis</taxon>
        <taxon>Zoopagomycota</taxon>
        <taxon>Entomophthoromycotina</taxon>
        <taxon>Entomophthoromycetes</taxon>
        <taxon>Entomophthorales</taxon>
        <taxon>Entomophthoraceae</taxon>
        <taxon>Entomophthora</taxon>
    </lineage>
</organism>
<evidence type="ECO:0000313" key="1">
    <source>
        <dbReference type="EMBL" id="KAJ9071441.1"/>
    </source>
</evidence>
<protein>
    <submittedName>
        <fullName evidence="1">Uncharacterized protein</fullName>
    </submittedName>
</protein>
<reference evidence="1" key="1">
    <citation type="submission" date="2022-04" db="EMBL/GenBank/DDBJ databases">
        <title>Genome of the entomopathogenic fungus Entomophthora muscae.</title>
        <authorList>
            <person name="Elya C."/>
            <person name="Lovett B.R."/>
            <person name="Lee E."/>
            <person name="Macias A.M."/>
            <person name="Hajek A.E."/>
            <person name="De Bivort B.L."/>
            <person name="Kasson M.T."/>
            <person name="De Fine Licht H.H."/>
            <person name="Stajich J.E."/>
        </authorList>
    </citation>
    <scope>NUCLEOTIDE SEQUENCE</scope>
    <source>
        <strain evidence="1">Berkeley</strain>
    </source>
</reference>
<comment type="caution">
    <text evidence="1">The sequence shown here is derived from an EMBL/GenBank/DDBJ whole genome shotgun (WGS) entry which is preliminary data.</text>
</comment>
<dbReference type="EMBL" id="QTSX02003210">
    <property type="protein sequence ID" value="KAJ9071441.1"/>
    <property type="molecule type" value="Genomic_DNA"/>
</dbReference>